<feature type="compositionally biased region" description="Polar residues" evidence="1">
    <location>
        <begin position="325"/>
        <end position="336"/>
    </location>
</feature>
<feature type="compositionally biased region" description="Low complexity" evidence="1">
    <location>
        <begin position="181"/>
        <end position="201"/>
    </location>
</feature>
<feature type="compositionally biased region" description="Gly residues" evidence="1">
    <location>
        <begin position="730"/>
        <end position="739"/>
    </location>
</feature>
<feature type="compositionally biased region" description="Basic and acidic residues" evidence="1">
    <location>
        <begin position="749"/>
        <end position="760"/>
    </location>
</feature>
<feature type="compositionally biased region" description="Low complexity" evidence="1">
    <location>
        <begin position="443"/>
        <end position="457"/>
    </location>
</feature>
<feature type="compositionally biased region" description="Polar residues" evidence="1">
    <location>
        <begin position="128"/>
        <end position="142"/>
    </location>
</feature>
<feature type="compositionally biased region" description="Polar residues" evidence="1">
    <location>
        <begin position="780"/>
        <end position="789"/>
    </location>
</feature>
<dbReference type="AlphaFoldDB" id="A0AAJ8MVV7"/>
<feature type="compositionally biased region" description="Polar residues" evidence="1">
    <location>
        <begin position="210"/>
        <end position="232"/>
    </location>
</feature>
<dbReference type="RefSeq" id="XP_031863832.2">
    <property type="nucleotide sequence ID" value="XM_032001669.2"/>
</dbReference>
<reference evidence="2" key="1">
    <citation type="submission" date="2017-08" db="EMBL/GenBank/DDBJ databases">
        <authorList>
            <person name="Cuomo C."/>
            <person name="Billmyre B."/>
            <person name="Heitman J."/>
        </authorList>
    </citation>
    <scope>NUCLEOTIDE SEQUENCE</scope>
    <source>
        <strain evidence="2">CBS 12478</strain>
    </source>
</reference>
<feature type="compositionally biased region" description="Low complexity" evidence="1">
    <location>
        <begin position="542"/>
        <end position="557"/>
    </location>
</feature>
<proteinExistence type="predicted"/>
<dbReference type="Proteomes" id="UP000322225">
    <property type="component" value="Chromosome 6"/>
</dbReference>
<name>A0AAJ8MVV7_9TREE</name>
<protein>
    <recommendedName>
        <fullName evidence="4">BTB domain-containing protein</fullName>
    </recommendedName>
</protein>
<accession>A0AAJ8MVV7</accession>
<dbReference type="KEGG" id="ksn:43585775"/>
<feature type="compositionally biased region" description="Polar residues" evidence="1">
    <location>
        <begin position="94"/>
        <end position="105"/>
    </location>
</feature>
<feature type="compositionally biased region" description="Low complexity" evidence="1">
    <location>
        <begin position="359"/>
        <end position="374"/>
    </location>
</feature>
<evidence type="ECO:0000256" key="1">
    <source>
        <dbReference type="SAM" id="MobiDB-lite"/>
    </source>
</evidence>
<sequence length="789" mass="85438">MYVLGTPSTLHSNLVEKWQIENKGELLIFIDTTHSGTTTWIATLISYCCSRSESFRWRWTMYTMLQERREEEGGKGDSDVLMTSSEELESSSSGFTGIHTSRPNASPSPPFIGHRVFASELDSGRAHQATTDRCTSNKVTLSPTPTTTTTTKPFSFQSPITPAITPVPSIGASSSPPPPHLVYYQPQVQQSSQRRPLSSSSFHCQAIHPLNSSSSVPLDPHSQSRNTAQSETSSSSSHRPRPLRLIPASYTSSSSSIRTPLTSTPLRSASARRLARSPYSSLPSSRTPNGLGKMASAVSIKQEPLSSTPTPRCPPHLSPPINMRPLQNHNVRSSSRPVAIKSDLVVPLPPISAEEPKTPTAASAPSQIASPSGSMSMSQRRGVRPTFPSSPRTAQTKAPSQSRGSYTGGGGETPQPRTARQSPYPPMSAPLQYPRGWHQHQSAPAAMVAAAPQTAVPSGASGSRAKNPYQANLDEIPKDFVLNQLIRLAPTYWFSPETADCNIIIPMKKYTKIDTYPPNKASSDPNSPRDGTTPTAANSAIPRGGVPVAAAAGRSSGYENRPNLGSSSTTEGHSARRGSLPDLYRYETCLCFPAHRDYLTPQSPLFHALLNSPAGKLQSPAPTRDVNGRLIWNSPIIRGAKVMPSKVGQPKALYLPLPDPDSFILMLHWLYWHDRDYINHCLSSGSVTWQGLVRNIEYLGLDNEIKKLTGDWWKRWVRPTSAGERSAALPGGGVGGGVGARMDEDGDGDEGRVETDSGHEADEEEDDADIEHRPEDGSTDIVSEQLKNL</sequence>
<dbReference type="GeneID" id="43585775"/>
<feature type="region of interest" description="Disordered" evidence="1">
    <location>
        <begin position="350"/>
        <end position="468"/>
    </location>
</feature>
<reference evidence="2" key="2">
    <citation type="submission" date="2024-01" db="EMBL/GenBank/DDBJ databases">
        <title>Comparative genomics of Cryptococcus and Kwoniella reveals pathogenesis evolution and contrasting modes of karyotype evolution via chromosome fusion or intercentromeric recombination.</title>
        <authorList>
            <person name="Coelho M.A."/>
            <person name="David-Palma M."/>
            <person name="Shea T."/>
            <person name="Bowers K."/>
            <person name="McGinley-Smith S."/>
            <person name="Mohammad A.W."/>
            <person name="Gnirke A."/>
            <person name="Yurkov A.M."/>
            <person name="Nowrousian M."/>
            <person name="Sun S."/>
            <person name="Cuomo C.A."/>
            <person name="Heitman J."/>
        </authorList>
    </citation>
    <scope>NUCLEOTIDE SEQUENCE</scope>
    <source>
        <strain evidence="2">CBS 12478</strain>
    </source>
</reference>
<evidence type="ECO:0000313" key="3">
    <source>
        <dbReference type="Proteomes" id="UP000322225"/>
    </source>
</evidence>
<dbReference type="EMBL" id="CP144056">
    <property type="protein sequence ID" value="WWD19370.1"/>
    <property type="molecule type" value="Genomic_DNA"/>
</dbReference>
<feature type="region of interest" description="Disordered" evidence="1">
    <location>
        <begin position="515"/>
        <end position="577"/>
    </location>
</feature>
<gene>
    <name evidence="2" type="ORF">CI109_103830</name>
</gene>
<feature type="region of interest" description="Disordered" evidence="1">
    <location>
        <begin position="723"/>
        <end position="789"/>
    </location>
</feature>
<organism evidence="2 3">
    <name type="scientific">Kwoniella shandongensis</name>
    <dbReference type="NCBI Taxonomy" id="1734106"/>
    <lineage>
        <taxon>Eukaryota</taxon>
        <taxon>Fungi</taxon>
        <taxon>Dikarya</taxon>
        <taxon>Basidiomycota</taxon>
        <taxon>Agaricomycotina</taxon>
        <taxon>Tremellomycetes</taxon>
        <taxon>Tremellales</taxon>
        <taxon>Cryptococcaceae</taxon>
        <taxon>Kwoniella</taxon>
    </lineage>
</organism>
<feature type="compositionally biased region" description="Polar residues" evidence="1">
    <location>
        <begin position="387"/>
        <end position="405"/>
    </location>
</feature>
<evidence type="ECO:0008006" key="4">
    <source>
        <dbReference type="Google" id="ProtNLM"/>
    </source>
</evidence>
<evidence type="ECO:0000313" key="2">
    <source>
        <dbReference type="EMBL" id="WWD19370.1"/>
    </source>
</evidence>
<feature type="region of interest" description="Disordered" evidence="1">
    <location>
        <begin position="85"/>
        <end position="336"/>
    </location>
</feature>
<feature type="compositionally biased region" description="Low complexity" evidence="1">
    <location>
        <begin position="249"/>
        <end position="287"/>
    </location>
</feature>
<feature type="compositionally biased region" description="Polar residues" evidence="1">
    <location>
        <begin position="520"/>
        <end position="538"/>
    </location>
</feature>
<keyword evidence="3" id="KW-1185">Reference proteome</keyword>
<feature type="compositionally biased region" description="Polar residues" evidence="1">
    <location>
        <begin position="563"/>
        <end position="572"/>
    </location>
</feature>